<dbReference type="EMBL" id="VSSQ01140057">
    <property type="protein sequence ID" value="MPN62273.1"/>
    <property type="molecule type" value="Genomic_DNA"/>
</dbReference>
<gene>
    <name evidence="2" type="ORF">SDC9_210020</name>
</gene>
<proteinExistence type="predicted"/>
<accession>A0A645JSA9</accession>
<evidence type="ECO:0000313" key="2">
    <source>
        <dbReference type="EMBL" id="MPN62273.1"/>
    </source>
</evidence>
<feature type="region of interest" description="Disordered" evidence="1">
    <location>
        <begin position="1"/>
        <end position="23"/>
    </location>
</feature>
<name>A0A645JSA9_9ZZZZ</name>
<reference evidence="2" key="1">
    <citation type="submission" date="2019-08" db="EMBL/GenBank/DDBJ databases">
        <authorList>
            <person name="Kucharzyk K."/>
            <person name="Murdoch R.W."/>
            <person name="Higgins S."/>
            <person name="Loffler F."/>
        </authorList>
    </citation>
    <scope>NUCLEOTIDE SEQUENCE</scope>
</reference>
<sequence>MASTGDQPVWVAPPSSQTSARRRSPLALIISSEERAEQKELTTTPARIRLVVGMVLPTRAIMATTATASTAPMKAERGTAIQPTAL</sequence>
<comment type="caution">
    <text evidence="2">The sequence shown here is derived from an EMBL/GenBank/DDBJ whole genome shotgun (WGS) entry which is preliminary data.</text>
</comment>
<evidence type="ECO:0000256" key="1">
    <source>
        <dbReference type="SAM" id="MobiDB-lite"/>
    </source>
</evidence>
<protein>
    <submittedName>
        <fullName evidence="2">Uncharacterized protein</fullName>
    </submittedName>
</protein>
<dbReference type="AlphaFoldDB" id="A0A645JSA9"/>
<organism evidence="2">
    <name type="scientific">bioreactor metagenome</name>
    <dbReference type="NCBI Taxonomy" id="1076179"/>
    <lineage>
        <taxon>unclassified sequences</taxon>
        <taxon>metagenomes</taxon>
        <taxon>ecological metagenomes</taxon>
    </lineage>
</organism>